<comment type="caution">
    <text evidence="1">The sequence shown here is derived from an EMBL/GenBank/DDBJ whole genome shotgun (WGS) entry which is preliminary data.</text>
</comment>
<proteinExistence type="predicted"/>
<keyword evidence="2" id="KW-1185">Reference proteome</keyword>
<dbReference type="EMBL" id="JAMRXG010000001">
    <property type="protein sequence ID" value="MCM6772177.1"/>
    <property type="molecule type" value="Genomic_DNA"/>
</dbReference>
<dbReference type="Proteomes" id="UP001139157">
    <property type="component" value="Unassembled WGS sequence"/>
</dbReference>
<evidence type="ECO:0000313" key="1">
    <source>
        <dbReference type="EMBL" id="MCM6772177.1"/>
    </source>
</evidence>
<name>A0A9X2ITV2_9NOCA</name>
<evidence type="ECO:0008006" key="3">
    <source>
        <dbReference type="Google" id="ProtNLM"/>
    </source>
</evidence>
<dbReference type="AlphaFoldDB" id="A0A9X2ITV2"/>
<sequence>MSEAGKWDLALVREWLNRPPGAGERVPEDPKEAVRAVVSRLAADEGVVPTPEVLGACALMLTAARAELDRLELALLRAAGERGVGWATIAETFGYRSKQAAHARASALYHRLEYGTGRAE</sequence>
<gene>
    <name evidence="1" type="ORF">NDR86_01660</name>
</gene>
<accession>A0A9X2ITV2</accession>
<protein>
    <recommendedName>
        <fullName evidence="3">DNA-binding protein</fullName>
    </recommendedName>
</protein>
<dbReference type="RefSeq" id="WP_251909044.1">
    <property type="nucleotide sequence ID" value="NZ_JAMRXG010000001.1"/>
</dbReference>
<organism evidence="1 2">
    <name type="scientific">Nocardia pulmonis</name>
    <dbReference type="NCBI Taxonomy" id="2951408"/>
    <lineage>
        <taxon>Bacteria</taxon>
        <taxon>Bacillati</taxon>
        <taxon>Actinomycetota</taxon>
        <taxon>Actinomycetes</taxon>
        <taxon>Mycobacteriales</taxon>
        <taxon>Nocardiaceae</taxon>
        <taxon>Nocardia</taxon>
    </lineage>
</organism>
<reference evidence="1" key="1">
    <citation type="submission" date="2022-06" db="EMBL/GenBank/DDBJ databases">
        <title>Novel species in genus nocardia.</title>
        <authorList>
            <person name="Li F."/>
        </authorList>
    </citation>
    <scope>NUCLEOTIDE SEQUENCE</scope>
    <source>
        <strain evidence="1">CDC141</strain>
    </source>
</reference>
<evidence type="ECO:0000313" key="2">
    <source>
        <dbReference type="Proteomes" id="UP001139157"/>
    </source>
</evidence>